<organism evidence="1 2">
    <name type="scientific">Sulfitobacter mediterraneus</name>
    <dbReference type="NCBI Taxonomy" id="83219"/>
    <lineage>
        <taxon>Bacteria</taxon>
        <taxon>Pseudomonadati</taxon>
        <taxon>Pseudomonadota</taxon>
        <taxon>Alphaproteobacteria</taxon>
        <taxon>Rhodobacterales</taxon>
        <taxon>Roseobacteraceae</taxon>
        <taxon>Sulfitobacter</taxon>
    </lineage>
</organism>
<evidence type="ECO:0000313" key="1">
    <source>
        <dbReference type="EMBL" id="PTX75788.1"/>
    </source>
</evidence>
<dbReference type="Proteomes" id="UP000244092">
    <property type="component" value="Unassembled WGS sequence"/>
</dbReference>
<name>A0A2T6CJV5_9RHOB</name>
<accession>A0A2T6CJV5</accession>
<dbReference type="EMBL" id="QBKU01000001">
    <property type="protein sequence ID" value="PTX75788.1"/>
    <property type="molecule type" value="Genomic_DNA"/>
</dbReference>
<proteinExistence type="predicted"/>
<dbReference type="AlphaFoldDB" id="A0A2T6CJV5"/>
<reference evidence="1 2" key="1">
    <citation type="submission" date="2018-04" db="EMBL/GenBank/DDBJ databases">
        <title>Genomic Encyclopedia of Archaeal and Bacterial Type Strains, Phase II (KMG-II): from individual species to whole genera.</title>
        <authorList>
            <person name="Goeker M."/>
        </authorList>
    </citation>
    <scope>NUCLEOTIDE SEQUENCE [LARGE SCALE GENOMIC DNA]</scope>
    <source>
        <strain evidence="1 2">DSM 12244</strain>
    </source>
</reference>
<protein>
    <submittedName>
        <fullName evidence="1">Uncharacterized protein</fullName>
    </submittedName>
</protein>
<gene>
    <name evidence="1" type="ORF">C8N31_101449</name>
</gene>
<evidence type="ECO:0000313" key="2">
    <source>
        <dbReference type="Proteomes" id="UP000244092"/>
    </source>
</evidence>
<comment type="caution">
    <text evidence="1">The sequence shown here is derived from an EMBL/GenBank/DDBJ whole genome shotgun (WGS) entry which is preliminary data.</text>
</comment>
<sequence>MTTDEQRDVILNVVMDFFPDDIGEYIRHVGFDIQGIGDPKNFVDAWLGHYRLGQGTYDVDRALMDFTTWPPISRRIFELQDEARKLAT</sequence>